<protein>
    <submittedName>
        <fullName evidence="4">Enoyl-CoA hydratase-related protein</fullName>
    </submittedName>
</protein>
<comment type="similarity">
    <text evidence="1 3">Belongs to the enoyl-CoA hydratase/isomerase family.</text>
</comment>
<dbReference type="Pfam" id="PF00378">
    <property type="entry name" value="ECH_1"/>
    <property type="match status" value="1"/>
</dbReference>
<dbReference type="InterPro" id="IPR014748">
    <property type="entry name" value="Enoyl-CoA_hydra_C"/>
</dbReference>
<accession>A0ABT8ZWV0</accession>
<dbReference type="PANTHER" id="PTHR11941">
    <property type="entry name" value="ENOYL-COA HYDRATASE-RELATED"/>
    <property type="match status" value="1"/>
</dbReference>
<evidence type="ECO:0000256" key="1">
    <source>
        <dbReference type="ARBA" id="ARBA00005254"/>
    </source>
</evidence>
<evidence type="ECO:0000313" key="5">
    <source>
        <dbReference type="Proteomes" id="UP001176468"/>
    </source>
</evidence>
<evidence type="ECO:0000313" key="4">
    <source>
        <dbReference type="EMBL" id="MDO7842067.1"/>
    </source>
</evidence>
<dbReference type="CDD" id="cd06558">
    <property type="entry name" value="crotonase-like"/>
    <property type="match status" value="1"/>
</dbReference>
<keyword evidence="5" id="KW-1185">Reference proteome</keyword>
<keyword evidence="2" id="KW-0456">Lyase</keyword>
<dbReference type="Gene3D" id="3.90.226.10">
    <property type="entry name" value="2-enoyl-CoA Hydratase, Chain A, domain 1"/>
    <property type="match status" value="1"/>
</dbReference>
<evidence type="ECO:0000256" key="3">
    <source>
        <dbReference type="RuleBase" id="RU003707"/>
    </source>
</evidence>
<dbReference type="Proteomes" id="UP001176468">
    <property type="component" value="Unassembled WGS sequence"/>
</dbReference>
<dbReference type="InterPro" id="IPR018376">
    <property type="entry name" value="Enoyl-CoA_hyd/isom_CS"/>
</dbReference>
<dbReference type="PANTHER" id="PTHR11941:SF54">
    <property type="entry name" value="ENOYL-COA HYDRATASE, MITOCHONDRIAL"/>
    <property type="match status" value="1"/>
</dbReference>
<sequence>MDYITVAKADHVTTVTLNRPEVMNAINGGMHNELQVAFDDFAADDDQFVCVVTGAGEKAFCAGSDLKAVAVRGEHPVYPRNGYAGLIERFDCPKPMIAAVNGLALGGGFEVALACDLIIAVESASFGLPEPLVGAIAFGGGLHRLAREIGPKRAMGMILTARRVSAAEGLRLGFVNEVVAAGELDAAVARWVAEILRAAPPALRASKEVVYRGLDEPSLEAALTHQSSYPAYVAWRDSQDVKEGPLAFAEKREPKWTGK</sequence>
<dbReference type="InterPro" id="IPR001753">
    <property type="entry name" value="Enoyl-CoA_hydra/iso"/>
</dbReference>
<evidence type="ECO:0000256" key="2">
    <source>
        <dbReference type="ARBA" id="ARBA00023239"/>
    </source>
</evidence>
<dbReference type="Gene3D" id="1.10.12.10">
    <property type="entry name" value="Lyase 2-enoyl-coa Hydratase, Chain A, domain 2"/>
    <property type="match status" value="1"/>
</dbReference>
<name>A0ABT8ZWV0_9SPHN</name>
<dbReference type="SUPFAM" id="SSF52096">
    <property type="entry name" value="ClpP/crotonase"/>
    <property type="match status" value="1"/>
</dbReference>
<dbReference type="PROSITE" id="PS00166">
    <property type="entry name" value="ENOYL_COA_HYDRATASE"/>
    <property type="match status" value="1"/>
</dbReference>
<organism evidence="4 5">
    <name type="scientific">Sphingomonas immobilis</name>
    <dbReference type="NCBI Taxonomy" id="3063997"/>
    <lineage>
        <taxon>Bacteria</taxon>
        <taxon>Pseudomonadati</taxon>
        <taxon>Pseudomonadota</taxon>
        <taxon>Alphaproteobacteria</taxon>
        <taxon>Sphingomonadales</taxon>
        <taxon>Sphingomonadaceae</taxon>
        <taxon>Sphingomonas</taxon>
    </lineage>
</organism>
<comment type="caution">
    <text evidence="4">The sequence shown here is derived from an EMBL/GenBank/DDBJ whole genome shotgun (WGS) entry which is preliminary data.</text>
</comment>
<dbReference type="InterPro" id="IPR029045">
    <property type="entry name" value="ClpP/crotonase-like_dom_sf"/>
</dbReference>
<reference evidence="4" key="1">
    <citation type="submission" date="2023-07" db="EMBL/GenBank/DDBJ databases">
        <authorList>
            <person name="Kim M.K."/>
        </authorList>
    </citation>
    <scope>NUCLEOTIDE SEQUENCE</scope>
    <source>
        <strain evidence="4">CA1-15</strain>
    </source>
</reference>
<dbReference type="RefSeq" id="WP_304560537.1">
    <property type="nucleotide sequence ID" value="NZ_JAUQSZ010000004.1"/>
</dbReference>
<proteinExistence type="inferred from homology"/>
<dbReference type="EMBL" id="JAUQSZ010000004">
    <property type="protein sequence ID" value="MDO7842067.1"/>
    <property type="molecule type" value="Genomic_DNA"/>
</dbReference>
<gene>
    <name evidence="4" type="ORF">Q5H94_07005</name>
</gene>